<dbReference type="GeneID" id="259502"/>
<protein>
    <submittedName>
        <fullName evidence="3">Rad60/SUMO-like domain-containing protein</fullName>
    </submittedName>
</protein>
<keyword evidence="4" id="KW-1185">Reference proteome</keyword>
<dbReference type="Bgee" id="WBGene00011410">
    <property type="expression patterns" value="Expressed in germ line (C elegans) and 4 other cell types or tissues"/>
</dbReference>
<dbReference type="PeptideAtlas" id="Q22144"/>
<evidence type="ECO:0000256" key="1">
    <source>
        <dbReference type="SAM" id="MobiDB-lite"/>
    </source>
</evidence>
<organism evidence="3 4">
    <name type="scientific">Caenorhabditis elegans</name>
    <dbReference type="NCBI Taxonomy" id="6239"/>
    <lineage>
        <taxon>Eukaryota</taxon>
        <taxon>Metazoa</taxon>
        <taxon>Ecdysozoa</taxon>
        <taxon>Nematoda</taxon>
        <taxon>Chromadorea</taxon>
        <taxon>Rhabditida</taxon>
        <taxon>Rhabditina</taxon>
        <taxon>Rhabditomorpha</taxon>
        <taxon>Rhabditoidea</taxon>
        <taxon>Rhabditidae</taxon>
        <taxon>Peloderinae</taxon>
        <taxon>Caenorhabditis</taxon>
    </lineage>
</organism>
<dbReference type="WormBase" id="T04A8.8">
    <property type="protein sequence ID" value="CE01077"/>
    <property type="gene ID" value="WBGene00011410"/>
</dbReference>
<evidence type="ECO:0000259" key="2">
    <source>
        <dbReference type="Pfam" id="PF11976"/>
    </source>
</evidence>
<feature type="region of interest" description="Disordered" evidence="1">
    <location>
        <begin position="1"/>
        <end position="65"/>
    </location>
</feature>
<dbReference type="PIR" id="T24432">
    <property type="entry name" value="T24432"/>
</dbReference>
<dbReference type="CDD" id="cd01763">
    <property type="entry name" value="Ubl_SUMO_like"/>
    <property type="match status" value="1"/>
</dbReference>
<keyword evidence="6" id="KW-1267">Proteomics identification</keyword>
<dbReference type="KEGG" id="cel:CELE_T04A8.8"/>
<gene>
    <name evidence="3" type="ORF">CELE_T04A8.8</name>
    <name evidence="3 5" type="ORF">T04A8.8</name>
</gene>
<dbReference type="PaxDb" id="6239-T04A8.8"/>
<dbReference type="STRING" id="6239.T04A8.8.1"/>
<dbReference type="eggNOG" id="ENOG502T0BP">
    <property type="taxonomic scope" value="Eukaryota"/>
</dbReference>
<dbReference type="SMR" id="Q22144"/>
<sequence>MSDSDDNAYSDYLGNRRAALQKKRQPVRVCESDDSDDDFDTSGPSPMRKKTRETQLFPDDSDDDECVEVEKETYSQKVRHEIDDVEEAYRRSIYKRETVIHAPVEKNNVISGLLKICEGWDEAAKSGAQPEVEDVKDDSDADESSIAAENFPVTVVILDCESHGNDMKSRHDIFLESTFSEIRRIYATKWGCPVSCVVFSHNGKTIDTYTTPQSLGWRPMTLPHPLIEASKEAGEPAEVFTIENSPDSFTIKVLLASRRKPVQVEAAKDTTIQEILQKVIDAFVEDKEENIPSIESMKVVFDNERIKDVNITCEQLDLEDDDCIEVYF</sequence>
<dbReference type="AlphaFoldDB" id="Q22144"/>
<dbReference type="InterPro" id="IPR022617">
    <property type="entry name" value="Rad60/SUMO-like_dom"/>
</dbReference>
<dbReference type="InParanoid" id="Q22144"/>
<evidence type="ECO:0000313" key="3">
    <source>
        <dbReference type="EMBL" id="CAA84734.1"/>
    </source>
</evidence>
<dbReference type="Pfam" id="PF11976">
    <property type="entry name" value="Rad60-SLD"/>
    <property type="match status" value="1"/>
</dbReference>
<dbReference type="InterPro" id="IPR029071">
    <property type="entry name" value="Ubiquitin-like_domsf"/>
</dbReference>
<dbReference type="Gene3D" id="3.10.20.90">
    <property type="entry name" value="Phosphatidylinositol 3-kinase Catalytic Subunit, Chain A, domain 1"/>
    <property type="match status" value="2"/>
</dbReference>
<name>Q22144_CAEEL</name>
<dbReference type="AGR" id="WB:WBGene00011410"/>
<dbReference type="UCSC" id="T04A8.8">
    <property type="organism name" value="c. elegans"/>
</dbReference>
<proteinExistence type="evidence at protein level"/>
<dbReference type="SUPFAM" id="SSF54236">
    <property type="entry name" value="Ubiquitin-like"/>
    <property type="match status" value="2"/>
</dbReference>
<reference evidence="3 4" key="1">
    <citation type="journal article" date="1998" name="Science">
        <title>Genome sequence of the nematode C. elegans: a platform for investigating biology.</title>
        <authorList>
            <consortium name="The C. elegans sequencing consortium"/>
            <person name="Sulson J.E."/>
            <person name="Waterston R."/>
        </authorList>
    </citation>
    <scope>NUCLEOTIDE SEQUENCE [LARGE SCALE GENOMIC DNA]</scope>
    <source>
        <strain evidence="3 4">Bristol N2</strain>
    </source>
</reference>
<dbReference type="OrthoDB" id="442921at2759"/>
<dbReference type="OMA" id="MFDDEYC"/>
<evidence type="ECO:0007829" key="6">
    <source>
        <dbReference type="PeptideAtlas" id="Q22144"/>
    </source>
</evidence>
<dbReference type="HOGENOM" id="CLU_847934_0_0_1"/>
<dbReference type="EMBL" id="BX284603">
    <property type="protein sequence ID" value="CAA84734.1"/>
    <property type="molecule type" value="Genomic_DNA"/>
</dbReference>
<evidence type="ECO:0000313" key="5">
    <source>
        <dbReference type="WormBase" id="T04A8.8"/>
    </source>
</evidence>
<accession>Q22144</accession>
<dbReference type="RefSeq" id="NP_497960.1">
    <property type="nucleotide sequence ID" value="NM_065559.5"/>
</dbReference>
<evidence type="ECO:0000313" key="4">
    <source>
        <dbReference type="Proteomes" id="UP000001940"/>
    </source>
</evidence>
<dbReference type="CTD" id="259502"/>
<feature type="domain" description="Rad60/SUMO-like" evidence="2">
    <location>
        <begin position="254"/>
        <end position="327"/>
    </location>
</feature>
<dbReference type="Proteomes" id="UP000001940">
    <property type="component" value="Chromosome III"/>
</dbReference>
<dbReference type="FunCoup" id="Q22144">
    <property type="interactions" value="142"/>
</dbReference>